<dbReference type="InterPro" id="IPR006118">
    <property type="entry name" value="Recombinase_CS"/>
</dbReference>
<dbReference type="InterPro" id="IPR036162">
    <property type="entry name" value="Resolvase-like_N_sf"/>
</dbReference>
<dbReference type="Proteomes" id="UP001528920">
    <property type="component" value="Unassembled WGS sequence"/>
</dbReference>
<keyword evidence="2" id="KW-0229">DNA integration</keyword>
<dbReference type="PANTHER" id="PTHR30461">
    <property type="entry name" value="DNA-INVERTASE FROM LAMBDOID PROPHAGE"/>
    <property type="match status" value="1"/>
</dbReference>
<feature type="domain" description="Resolvase/invertase-type recombinase catalytic" evidence="6">
    <location>
        <begin position="4"/>
        <end position="136"/>
    </location>
</feature>
<dbReference type="CDD" id="cd03768">
    <property type="entry name" value="SR_ResInv"/>
    <property type="match status" value="1"/>
</dbReference>
<sequence length="197" mass="22744">MSNQKFGYARVSTKDQKLDLQIIALKKFGCDTIFTEKISGYKERPHLQEMINKLREGDTIVVWKLDRLGRSIRHIVELIDHFKKIGVNFISLNDNINTTTSQGRFFINIIASLAEYERELIIERTKAGQEAARLRGKFIGKPKGLSKDAYKKAQIAKELYEDKKMKAEDIAIIIGKSRATVYRYLNNMDVNYKNNPL</sequence>
<dbReference type="RefSeq" id="WP_275108980.1">
    <property type="nucleotide sequence ID" value="NZ_JAKJSC010000001.1"/>
</dbReference>
<dbReference type="PROSITE" id="PS51736">
    <property type="entry name" value="RECOMBINASES_3"/>
    <property type="match status" value="1"/>
</dbReference>
<dbReference type="PROSITE" id="PS00398">
    <property type="entry name" value="RECOMBINASES_2"/>
    <property type="match status" value="1"/>
</dbReference>
<organism evidence="7 8">
    <name type="scientific">Paralabilibaculum antarcticum</name>
    <dbReference type="NCBI Taxonomy" id="2912572"/>
    <lineage>
        <taxon>Bacteria</taxon>
        <taxon>Pseudomonadati</taxon>
        <taxon>Bacteroidota</taxon>
        <taxon>Bacteroidia</taxon>
        <taxon>Marinilabiliales</taxon>
        <taxon>Marinifilaceae</taxon>
        <taxon>Paralabilibaculum</taxon>
    </lineage>
</organism>
<evidence type="ECO:0000256" key="3">
    <source>
        <dbReference type="ARBA" id="ARBA00023125"/>
    </source>
</evidence>
<gene>
    <name evidence="7" type="ORF">L3049_06415</name>
</gene>
<dbReference type="Gene3D" id="3.40.50.1390">
    <property type="entry name" value="Resolvase, N-terminal catalytic domain"/>
    <property type="match status" value="1"/>
</dbReference>
<feature type="active site" description="O-(5'-phospho-DNA)-serine intermediate" evidence="5">
    <location>
        <position position="12"/>
    </location>
</feature>
<dbReference type="PANTHER" id="PTHR30461:SF2">
    <property type="entry name" value="SERINE RECOMBINASE PINE-RELATED"/>
    <property type="match status" value="1"/>
</dbReference>
<evidence type="ECO:0000259" key="6">
    <source>
        <dbReference type="PROSITE" id="PS51736"/>
    </source>
</evidence>
<evidence type="ECO:0000256" key="4">
    <source>
        <dbReference type="ARBA" id="ARBA00023172"/>
    </source>
</evidence>
<dbReference type="PROSITE" id="PS00397">
    <property type="entry name" value="RECOMBINASES_1"/>
    <property type="match status" value="1"/>
</dbReference>
<protein>
    <submittedName>
        <fullName evidence="7">Recombinase family protein</fullName>
    </submittedName>
</protein>
<dbReference type="InterPro" id="IPR006120">
    <property type="entry name" value="Resolvase_HTH_dom"/>
</dbReference>
<evidence type="ECO:0000313" key="7">
    <source>
        <dbReference type="EMBL" id="MDE5417638.1"/>
    </source>
</evidence>
<keyword evidence="4" id="KW-0233">DNA recombination</keyword>
<evidence type="ECO:0000256" key="2">
    <source>
        <dbReference type="ARBA" id="ARBA00022908"/>
    </source>
</evidence>
<dbReference type="InterPro" id="IPR050639">
    <property type="entry name" value="SSR_resolvase"/>
</dbReference>
<evidence type="ECO:0000313" key="8">
    <source>
        <dbReference type="Proteomes" id="UP001528920"/>
    </source>
</evidence>
<dbReference type="SUPFAM" id="SSF53041">
    <property type="entry name" value="Resolvase-like"/>
    <property type="match status" value="1"/>
</dbReference>
<dbReference type="Pfam" id="PF00239">
    <property type="entry name" value="Resolvase"/>
    <property type="match status" value="1"/>
</dbReference>
<dbReference type="SMART" id="SM00857">
    <property type="entry name" value="Resolvase"/>
    <property type="match status" value="1"/>
</dbReference>
<name>A0ABT5VQE3_9BACT</name>
<comment type="caution">
    <text evidence="7">The sequence shown here is derived from an EMBL/GenBank/DDBJ whole genome shotgun (WGS) entry which is preliminary data.</text>
</comment>
<proteinExistence type="inferred from homology"/>
<dbReference type="Pfam" id="PF02796">
    <property type="entry name" value="HTH_7"/>
    <property type="match status" value="1"/>
</dbReference>
<keyword evidence="8" id="KW-1185">Reference proteome</keyword>
<reference evidence="7 8" key="1">
    <citation type="submission" date="2022-01" db="EMBL/GenBank/DDBJ databases">
        <title>Labilibaculum sp. nov, a marine bacterium isolated from Antarctica.</title>
        <authorList>
            <person name="Dai W."/>
        </authorList>
    </citation>
    <scope>NUCLEOTIDE SEQUENCE [LARGE SCALE GENOMIC DNA]</scope>
    <source>
        <strain evidence="7 8">DW002</strain>
    </source>
</reference>
<keyword evidence="3" id="KW-0238">DNA-binding</keyword>
<dbReference type="EMBL" id="JAKJSC010000001">
    <property type="protein sequence ID" value="MDE5417638.1"/>
    <property type="molecule type" value="Genomic_DNA"/>
</dbReference>
<evidence type="ECO:0000256" key="1">
    <source>
        <dbReference type="ARBA" id="ARBA00009913"/>
    </source>
</evidence>
<dbReference type="InterPro" id="IPR006119">
    <property type="entry name" value="Resolv_N"/>
</dbReference>
<accession>A0ABT5VQE3</accession>
<evidence type="ECO:0000256" key="5">
    <source>
        <dbReference type="PROSITE-ProRule" id="PRU10137"/>
    </source>
</evidence>
<comment type="similarity">
    <text evidence="1">Belongs to the site-specific recombinase resolvase family.</text>
</comment>